<dbReference type="InterPro" id="IPR027417">
    <property type="entry name" value="P-loop_NTPase"/>
</dbReference>
<dbReference type="HAMAP" id="MF_03169">
    <property type="entry name" value="Adenylate_kinase_AK3"/>
    <property type="match status" value="1"/>
</dbReference>
<dbReference type="InterPro" id="IPR000850">
    <property type="entry name" value="Adenylat/UMP-CMP_kin"/>
</dbReference>
<dbReference type="EC" id="2.7.4.10" evidence="7"/>
<sequence>MATKLIKPLRLLLLGAPGAGKGTQTSRLLEKFPQLNSVSSGDLLRQQIKDKTPLGSLAASYILEGKLLPDELITRLVKGHLSDAGWLSPQASWLLDGFPRTVEQATMLKSALAKSDTSLTMVVDLDVPESVILERIENRYVHVPSGRVYNLQYKPPKVPGKDDITGEPLTKRPDDTAEVFGKRLAEYHKTAAPLREFYAKRGILKTISGETSDIITPKLFQLIESQYGVN</sequence>
<dbReference type="KEGG" id="tdl:TDEL_0A01280"/>
<dbReference type="Proteomes" id="UP000005627">
    <property type="component" value="Chromosome 1"/>
</dbReference>
<evidence type="ECO:0000256" key="5">
    <source>
        <dbReference type="ARBA" id="ARBA00023128"/>
    </source>
</evidence>
<dbReference type="Gene3D" id="3.40.50.300">
    <property type="entry name" value="P-loop containing nucleotide triphosphate hydrolases"/>
    <property type="match status" value="1"/>
</dbReference>
<feature type="binding site" evidence="7">
    <location>
        <position position="139"/>
    </location>
    <ligand>
        <name>GTP</name>
        <dbReference type="ChEBI" id="CHEBI:37565"/>
    </ligand>
</feature>
<feature type="binding site" evidence="7">
    <location>
        <position position="183"/>
    </location>
    <ligand>
        <name>AMP</name>
        <dbReference type="ChEBI" id="CHEBI:456215"/>
    </ligand>
</feature>
<gene>
    <name evidence="9" type="primary">TDEL0A01280</name>
    <name evidence="7" type="synonym">ADK2</name>
    <name evidence="9" type="ORF">TDEL_0A01280</name>
</gene>
<dbReference type="FunFam" id="3.40.50.300:FF:000106">
    <property type="entry name" value="Adenylate kinase mitochondrial"/>
    <property type="match status" value="1"/>
</dbReference>
<feature type="binding site" evidence="7">
    <location>
        <position position="172"/>
    </location>
    <ligand>
        <name>AMP</name>
        <dbReference type="ChEBI" id="CHEBI:456215"/>
    </ligand>
</feature>
<proteinExistence type="inferred from homology"/>
<dbReference type="CDD" id="cd01428">
    <property type="entry name" value="ADK"/>
    <property type="match status" value="1"/>
</dbReference>
<dbReference type="FunCoup" id="G8ZLG6">
    <property type="interactions" value="378"/>
</dbReference>
<feature type="binding site" evidence="7">
    <location>
        <position position="104"/>
    </location>
    <ligand>
        <name>AMP</name>
        <dbReference type="ChEBI" id="CHEBI:456215"/>
    </ligand>
</feature>
<comment type="function">
    <text evidence="7">Involved in maintaining the homeostasis of cellular nucleotides by catalyzing the interconversion of nucleoside phosphates. Has GTP:AMP phosphotransferase and ITP:AMP phosphotransferase activities.</text>
</comment>
<dbReference type="SUPFAM" id="SSF57774">
    <property type="entry name" value="Microbial and mitochondrial ADK, insert 'zinc finger' domain"/>
    <property type="match status" value="1"/>
</dbReference>
<feature type="binding site" evidence="7">
    <location>
        <position position="212"/>
    </location>
    <ligand>
        <name>GTP</name>
        <dbReference type="ChEBI" id="CHEBI:37565"/>
    </ligand>
</feature>
<dbReference type="AlphaFoldDB" id="G8ZLG6"/>
<dbReference type="InterPro" id="IPR006259">
    <property type="entry name" value="Adenyl_kin_sub"/>
</dbReference>
<dbReference type="GO" id="GO:0005743">
    <property type="term" value="C:mitochondrial inner membrane"/>
    <property type="evidence" value="ECO:0007669"/>
    <property type="project" value="EnsemblFungi"/>
</dbReference>
<dbReference type="InterPro" id="IPR028586">
    <property type="entry name" value="AK3/Ak4_mitochondrial"/>
</dbReference>
<evidence type="ECO:0000256" key="4">
    <source>
        <dbReference type="ARBA" id="ARBA00022777"/>
    </source>
</evidence>
<feature type="binding site" evidence="7">
    <location>
        <begin position="18"/>
        <end position="23"/>
    </location>
    <ligand>
        <name>GTP</name>
        <dbReference type="ChEBI" id="CHEBI:37565"/>
    </ligand>
</feature>
<dbReference type="HAMAP" id="MF_00235">
    <property type="entry name" value="Adenylate_kinase_Adk"/>
    <property type="match status" value="1"/>
</dbReference>
<dbReference type="InParanoid" id="G8ZLG6"/>
<dbReference type="Pfam" id="PF05191">
    <property type="entry name" value="ADK_lid"/>
    <property type="match status" value="1"/>
</dbReference>
<dbReference type="RefSeq" id="XP_003678671.1">
    <property type="nucleotide sequence ID" value="XM_003678623.1"/>
</dbReference>
<evidence type="ECO:0000256" key="1">
    <source>
        <dbReference type="ARBA" id="ARBA00004305"/>
    </source>
</evidence>
<dbReference type="InterPro" id="IPR036193">
    <property type="entry name" value="ADK_active_lid_dom_sf"/>
</dbReference>
<dbReference type="GO" id="GO:0046033">
    <property type="term" value="P:AMP metabolic process"/>
    <property type="evidence" value="ECO:0007669"/>
    <property type="project" value="UniProtKB-UniRule"/>
</dbReference>
<dbReference type="NCBIfam" id="TIGR01351">
    <property type="entry name" value="adk"/>
    <property type="match status" value="1"/>
</dbReference>
<dbReference type="GO" id="GO:0006172">
    <property type="term" value="P:ADP biosynthetic process"/>
    <property type="evidence" value="ECO:0007669"/>
    <property type="project" value="UniProtKB-UniRule"/>
</dbReference>
<feature type="binding site" evidence="7">
    <location>
        <position position="45"/>
    </location>
    <ligand>
        <name>AMP</name>
        <dbReference type="ChEBI" id="CHEBI:456215"/>
    </ligand>
</feature>
<name>G8ZLG6_TORDE</name>
<protein>
    <recommendedName>
        <fullName evidence="7">GTP:AMP phosphotransferase, mitochondrial</fullName>
        <ecNumber evidence="7">2.7.4.10</ecNumber>
    </recommendedName>
    <alternativeName>
        <fullName evidence="7">Adenylate kinase 3</fullName>
        <shortName evidence="7">AK 3</shortName>
    </alternativeName>
</protein>
<comment type="domain">
    <text evidence="7">Consists of three domains, a large central CORE domain and two small peripheral domains, NMPbind and LID, which undergo movements during catalysis. The LID domain closes over the site of phosphoryl transfer upon GTP binding. Assembling and dissambling the active center during each catalytic cycle provides an effective means to prevent GTP hydrolysis.</text>
</comment>
<comment type="subcellular location">
    <subcellularLocation>
        <location evidence="1 7">Mitochondrion matrix</location>
    </subcellularLocation>
</comment>
<dbReference type="SUPFAM" id="SSF52540">
    <property type="entry name" value="P-loop containing nucleoside triphosphate hydrolases"/>
    <property type="match status" value="1"/>
</dbReference>
<feature type="binding site" evidence="7">
    <location>
        <begin position="97"/>
        <end position="100"/>
    </location>
    <ligand>
        <name>AMP</name>
        <dbReference type="ChEBI" id="CHEBI:456215"/>
    </ligand>
</feature>
<keyword evidence="10" id="KW-1185">Reference proteome</keyword>
<keyword evidence="6 7" id="KW-0342">GTP-binding</keyword>
<dbReference type="InterPro" id="IPR007862">
    <property type="entry name" value="Adenylate_kinase_lid-dom"/>
</dbReference>
<comment type="catalytic activity">
    <reaction evidence="7">
        <text>a ribonucleoside 5'-triphosphate + AMP = a ribonucleoside 5'-diphosphate + ADP</text>
        <dbReference type="Rhea" id="RHEA:13749"/>
        <dbReference type="ChEBI" id="CHEBI:57930"/>
        <dbReference type="ChEBI" id="CHEBI:61557"/>
        <dbReference type="ChEBI" id="CHEBI:456215"/>
        <dbReference type="ChEBI" id="CHEBI:456216"/>
        <dbReference type="EC" id="2.7.4.10"/>
    </reaction>
</comment>
<reference evidence="9 10" key="1">
    <citation type="journal article" date="2011" name="Proc. Natl. Acad. Sci. U.S.A.">
        <title>Evolutionary erosion of yeast sex chromosomes by mating-type switching accidents.</title>
        <authorList>
            <person name="Gordon J.L."/>
            <person name="Armisen D."/>
            <person name="Proux-Wera E."/>
            <person name="Oheigeartaigh S.S."/>
            <person name="Byrne K.P."/>
            <person name="Wolfe K.H."/>
        </authorList>
    </citation>
    <scope>NUCLEOTIDE SEQUENCE [LARGE SCALE GENOMIC DNA]</scope>
    <source>
        <strain evidence="10">ATCC 10662 / CBS 1146 / NBRC 0425 / NCYC 2629 / NRRL Y-866</strain>
    </source>
</reference>
<dbReference type="STRING" id="1076872.G8ZLG6"/>
<dbReference type="EMBL" id="HE616742">
    <property type="protein sequence ID" value="CCE89460.1"/>
    <property type="molecule type" value="Genomic_DNA"/>
</dbReference>
<feature type="binding site" evidence="7">
    <location>
        <begin position="66"/>
        <end position="68"/>
    </location>
    <ligand>
        <name>AMP</name>
        <dbReference type="ChEBI" id="CHEBI:456215"/>
    </ligand>
</feature>
<dbReference type="InterPro" id="IPR033690">
    <property type="entry name" value="Adenylat_kinase_CS"/>
</dbReference>
<feature type="domain" description="Adenylate kinase active site lid" evidence="8">
    <location>
        <begin position="139"/>
        <end position="174"/>
    </location>
</feature>
<dbReference type="HOGENOM" id="CLU_032354_1_1_1"/>
<dbReference type="GO" id="GO:0005524">
    <property type="term" value="F:ATP binding"/>
    <property type="evidence" value="ECO:0007669"/>
    <property type="project" value="InterPro"/>
</dbReference>
<dbReference type="OrthoDB" id="439792at2759"/>
<evidence type="ECO:0000313" key="10">
    <source>
        <dbReference type="Proteomes" id="UP000005627"/>
    </source>
</evidence>
<feature type="binding site" evidence="7">
    <location>
        <begin position="148"/>
        <end position="149"/>
    </location>
    <ligand>
        <name>GTP</name>
        <dbReference type="ChEBI" id="CHEBI:37565"/>
    </ligand>
</feature>
<evidence type="ECO:0000256" key="6">
    <source>
        <dbReference type="ARBA" id="ARBA00023134"/>
    </source>
</evidence>
<evidence type="ECO:0000256" key="2">
    <source>
        <dbReference type="ARBA" id="ARBA00022679"/>
    </source>
</evidence>
<evidence type="ECO:0000256" key="7">
    <source>
        <dbReference type="HAMAP-Rule" id="MF_03169"/>
    </source>
</evidence>
<organism evidence="9 10">
    <name type="scientific">Torulaspora delbrueckii</name>
    <name type="common">Yeast</name>
    <name type="synonym">Candida colliculosa</name>
    <dbReference type="NCBI Taxonomy" id="4950"/>
    <lineage>
        <taxon>Eukaryota</taxon>
        <taxon>Fungi</taxon>
        <taxon>Dikarya</taxon>
        <taxon>Ascomycota</taxon>
        <taxon>Saccharomycotina</taxon>
        <taxon>Saccharomycetes</taxon>
        <taxon>Saccharomycetales</taxon>
        <taxon>Saccharomycetaceae</taxon>
        <taxon>Torulaspora</taxon>
    </lineage>
</organism>
<dbReference type="eggNOG" id="KOG3078">
    <property type="taxonomic scope" value="Eukaryota"/>
</dbReference>
<keyword evidence="4 7" id="KW-0418">Kinase</keyword>
<accession>G8ZLG6</accession>
<comment type="similarity">
    <text evidence="7">Belongs to the adenylate kinase family. AK3 subfamily.</text>
</comment>
<dbReference type="GO" id="GO:0046899">
    <property type="term" value="F:nucleoside triphosphate adenylate kinase activity"/>
    <property type="evidence" value="ECO:0007669"/>
    <property type="project" value="UniProtKB-UniRule"/>
</dbReference>
<evidence type="ECO:0000259" key="8">
    <source>
        <dbReference type="Pfam" id="PF05191"/>
    </source>
</evidence>
<feature type="region of interest" description="LID" evidence="7">
    <location>
        <begin position="138"/>
        <end position="175"/>
    </location>
</feature>
<dbReference type="GO" id="GO:0046039">
    <property type="term" value="P:GTP metabolic process"/>
    <property type="evidence" value="ECO:0007669"/>
    <property type="project" value="UniProtKB-UniRule"/>
</dbReference>
<keyword evidence="3 7" id="KW-0547">Nucleotide-binding</keyword>
<dbReference type="GO" id="GO:0005525">
    <property type="term" value="F:GTP binding"/>
    <property type="evidence" value="ECO:0007669"/>
    <property type="project" value="UniProtKB-KW"/>
</dbReference>
<keyword evidence="2 7" id="KW-0808">Transferase</keyword>
<dbReference type="PROSITE" id="PS00113">
    <property type="entry name" value="ADENYLATE_KINASE"/>
    <property type="match status" value="1"/>
</dbReference>
<feature type="region of interest" description="NMPbind" evidence="7">
    <location>
        <begin position="39"/>
        <end position="68"/>
    </location>
</feature>
<dbReference type="GO" id="GO:0005759">
    <property type="term" value="C:mitochondrial matrix"/>
    <property type="evidence" value="ECO:0007669"/>
    <property type="project" value="UniProtKB-SubCell"/>
</dbReference>
<dbReference type="GO" id="GO:0046041">
    <property type="term" value="P:ITP metabolic process"/>
    <property type="evidence" value="ECO:0007669"/>
    <property type="project" value="UniProtKB-UniRule"/>
</dbReference>
<evidence type="ECO:0000313" key="9">
    <source>
        <dbReference type="EMBL" id="CCE89460.1"/>
    </source>
</evidence>
<dbReference type="Pfam" id="PF00406">
    <property type="entry name" value="ADK"/>
    <property type="match status" value="1"/>
</dbReference>
<dbReference type="PANTHER" id="PTHR23359">
    <property type="entry name" value="NUCLEOTIDE KINASE"/>
    <property type="match status" value="1"/>
</dbReference>
<keyword evidence="5 7" id="KW-0496">Mitochondrion</keyword>
<dbReference type="PRINTS" id="PR00094">
    <property type="entry name" value="ADENYLTKNASE"/>
</dbReference>
<evidence type="ECO:0000256" key="3">
    <source>
        <dbReference type="ARBA" id="ARBA00022741"/>
    </source>
</evidence>
<dbReference type="GeneID" id="11502572"/>
<comment type="subunit">
    <text evidence="7">Monomer.</text>
</comment>
<dbReference type="GO" id="GO:0004017">
    <property type="term" value="F:AMP kinase activity"/>
    <property type="evidence" value="ECO:0007669"/>
    <property type="project" value="InterPro"/>
</dbReference>
<feature type="binding site" evidence="7">
    <location>
        <position position="40"/>
    </location>
    <ligand>
        <name>AMP</name>
        <dbReference type="ChEBI" id="CHEBI:456215"/>
    </ligand>
</feature>